<protein>
    <recommendedName>
        <fullName evidence="5">Transposon Ty3-I Gag-Pol polyprotein</fullName>
    </recommendedName>
</protein>
<dbReference type="PANTHER" id="PTHR24559">
    <property type="entry name" value="TRANSPOSON TY3-I GAG-POL POLYPROTEIN"/>
    <property type="match status" value="1"/>
</dbReference>
<dbReference type="CDD" id="cd01647">
    <property type="entry name" value="RT_LTR"/>
    <property type="match status" value="1"/>
</dbReference>
<proteinExistence type="predicted"/>
<dbReference type="SUPFAM" id="SSF56672">
    <property type="entry name" value="DNA/RNA polymerases"/>
    <property type="match status" value="1"/>
</dbReference>
<gene>
    <name evidence="3" type="ORF">AVEN_82351_1</name>
</gene>
<comment type="caution">
    <text evidence="3">The sequence shown here is derived from an EMBL/GenBank/DDBJ whole genome shotgun (WGS) entry which is preliminary data.</text>
</comment>
<evidence type="ECO:0000259" key="1">
    <source>
        <dbReference type="Pfam" id="PF00078"/>
    </source>
</evidence>
<feature type="domain" description="Reverse transcriptase" evidence="1">
    <location>
        <begin position="72"/>
        <end position="138"/>
    </location>
</feature>
<dbReference type="InterPro" id="IPR053134">
    <property type="entry name" value="RNA-dir_DNA_polymerase"/>
</dbReference>
<keyword evidence="4" id="KW-1185">Reference proteome</keyword>
<organism evidence="3 4">
    <name type="scientific">Araneus ventricosus</name>
    <name type="common">Orbweaver spider</name>
    <name type="synonym">Epeira ventricosa</name>
    <dbReference type="NCBI Taxonomy" id="182803"/>
    <lineage>
        <taxon>Eukaryota</taxon>
        <taxon>Metazoa</taxon>
        <taxon>Ecdysozoa</taxon>
        <taxon>Arthropoda</taxon>
        <taxon>Chelicerata</taxon>
        <taxon>Arachnida</taxon>
        <taxon>Araneae</taxon>
        <taxon>Araneomorphae</taxon>
        <taxon>Entelegynae</taxon>
        <taxon>Araneoidea</taxon>
        <taxon>Araneidae</taxon>
        <taxon>Araneus</taxon>
    </lineage>
</organism>
<dbReference type="Gene3D" id="3.10.10.10">
    <property type="entry name" value="HIV Type 1 Reverse Transcriptase, subunit A, domain 1"/>
    <property type="match status" value="1"/>
</dbReference>
<dbReference type="Gene3D" id="3.10.20.370">
    <property type="match status" value="1"/>
</dbReference>
<dbReference type="GO" id="GO:0071897">
    <property type="term" value="P:DNA biosynthetic process"/>
    <property type="evidence" value="ECO:0007669"/>
    <property type="project" value="UniProtKB-ARBA"/>
</dbReference>
<name>A0A4Y2IUX2_ARAVE</name>
<dbReference type="Pfam" id="PF17919">
    <property type="entry name" value="RT_RNaseH_2"/>
    <property type="match status" value="1"/>
</dbReference>
<dbReference type="PANTHER" id="PTHR24559:SF435">
    <property type="entry name" value="RIBONUCLEASE H"/>
    <property type="match status" value="1"/>
</dbReference>
<dbReference type="InterPro" id="IPR043128">
    <property type="entry name" value="Rev_trsase/Diguanyl_cyclase"/>
</dbReference>
<evidence type="ECO:0000313" key="4">
    <source>
        <dbReference type="Proteomes" id="UP000499080"/>
    </source>
</evidence>
<evidence type="ECO:0008006" key="5">
    <source>
        <dbReference type="Google" id="ProtNLM"/>
    </source>
</evidence>
<dbReference type="Pfam" id="PF00078">
    <property type="entry name" value="RVT_1"/>
    <property type="match status" value="1"/>
</dbReference>
<dbReference type="AlphaFoldDB" id="A0A4Y2IUX2"/>
<evidence type="ECO:0000259" key="2">
    <source>
        <dbReference type="Pfam" id="PF17919"/>
    </source>
</evidence>
<dbReference type="Proteomes" id="UP000499080">
    <property type="component" value="Unassembled WGS sequence"/>
</dbReference>
<dbReference type="OrthoDB" id="6507393at2759"/>
<dbReference type="InterPro" id="IPR000477">
    <property type="entry name" value="RT_dom"/>
</dbReference>
<sequence length="292" mass="34044">MVDIFAHPQEDSEAQHLTPILENLETLNEEQRRAVRKLLKEFQNLFSTCDGDVGRCIMTQIELTQKDVSTQFCVDYRKLNEITKKDSYPLQRIDETLDALNGSQWFTTLDLKNGYWQVEVRPEDREKIAFTTGQGHWQFKALISSPILTYPRIDKDFILDMDVSNEGIGAVLSKNIGNVEHVIAYFRKSLDPWSSCEIQKVQLEYPAIKPILKKKLNSAHRPSWQEIAKESPVTKRYWALWDSLHLKDSVLYRRWESDDGSPCRWQVILPKSRIPEVCERLMTVEVEDILES</sequence>
<dbReference type="InterPro" id="IPR041577">
    <property type="entry name" value="RT_RNaseH_2"/>
</dbReference>
<dbReference type="Gene3D" id="3.30.70.270">
    <property type="match status" value="1"/>
</dbReference>
<reference evidence="3 4" key="1">
    <citation type="journal article" date="2019" name="Sci. Rep.">
        <title>Orb-weaving spider Araneus ventricosus genome elucidates the spidroin gene catalogue.</title>
        <authorList>
            <person name="Kono N."/>
            <person name="Nakamura H."/>
            <person name="Ohtoshi R."/>
            <person name="Moran D.A.P."/>
            <person name="Shinohara A."/>
            <person name="Yoshida Y."/>
            <person name="Fujiwara M."/>
            <person name="Mori M."/>
            <person name="Tomita M."/>
            <person name="Arakawa K."/>
        </authorList>
    </citation>
    <scope>NUCLEOTIDE SEQUENCE [LARGE SCALE GENOMIC DNA]</scope>
</reference>
<dbReference type="EMBL" id="BGPR01002956">
    <property type="protein sequence ID" value="GBM81623.1"/>
    <property type="molecule type" value="Genomic_DNA"/>
</dbReference>
<accession>A0A4Y2IUX2</accession>
<dbReference type="InterPro" id="IPR043502">
    <property type="entry name" value="DNA/RNA_pol_sf"/>
</dbReference>
<evidence type="ECO:0000313" key="3">
    <source>
        <dbReference type="EMBL" id="GBM81623.1"/>
    </source>
</evidence>
<feature type="domain" description="Reverse transcriptase/retrotransposon-derived protein RNase H-like" evidence="2">
    <location>
        <begin position="140"/>
        <end position="214"/>
    </location>
</feature>